<gene>
    <name evidence="1" type="ORF">Pfra01_001254800</name>
</gene>
<sequence>MFVDDQTDITTSIAGLQERAEVTNVFSGNNGTGGVFGAAKSFVKQVGGNRTSDLTISLNDGMGHPKPVQVVAPAQGFKHLGIQQGGVDQWESSIAGTWARLVDDLQRIRHMDLPLAGYRYIVNCIWIPRVRYRMVLGGAIQFAPRIDTFIRQAAREVLRLPYSLPLYVYYDRENGLGLGSCEQDANVYRFQLLLRILNSPHLPVHHLLVEQIEYYQLRAGLTENPFENPIRPPPRMQSWHVLADSSGNLSDLVGCLLVPPGAIPYQLRISRGQWVVVSQQNFNGPTPQIVAHEIGYCIDEPRQHELGTLIRIQWWQQRPRGSDIWYARTSQRTAWEFEDVCVPIVPTFLPQPPRTKQRVIVWRDTAVDGQHGVNDKVALDEAAARGQLRHDTVLFHGHPLPMRTTCTACHRYRGAIWCKRCRNWHHMQCIGLACEISILDNSAVDMTRLQSVQYTRESTDTIHVEKQVGGGSVLDANTHNASGGWAFHDDSGTVLLGKLRIHWSDITSTRCELHALLAGIFAGGDQGAPICDNKSAIHILLLARRLATSEDTFLPYRNPHRITPIGSRSAL</sequence>
<proteinExistence type="predicted"/>
<name>A0A9W6XL53_9STRA</name>
<dbReference type="OrthoDB" id="123906at2759"/>
<dbReference type="CDD" id="cd15489">
    <property type="entry name" value="PHD_SF"/>
    <property type="match status" value="1"/>
</dbReference>
<reference evidence="1" key="1">
    <citation type="submission" date="2023-04" db="EMBL/GenBank/DDBJ databases">
        <title>Phytophthora fragariaefolia NBRC 109709.</title>
        <authorList>
            <person name="Ichikawa N."/>
            <person name="Sato H."/>
            <person name="Tonouchi N."/>
        </authorList>
    </citation>
    <scope>NUCLEOTIDE SEQUENCE</scope>
    <source>
        <strain evidence="1">NBRC 109709</strain>
    </source>
</reference>
<dbReference type="EMBL" id="BSXT01001264">
    <property type="protein sequence ID" value="GMF40651.1"/>
    <property type="molecule type" value="Genomic_DNA"/>
</dbReference>
<evidence type="ECO:0000313" key="1">
    <source>
        <dbReference type="EMBL" id="GMF40651.1"/>
    </source>
</evidence>
<dbReference type="SUPFAM" id="SSF57903">
    <property type="entry name" value="FYVE/PHD zinc finger"/>
    <property type="match status" value="1"/>
</dbReference>
<dbReference type="InterPro" id="IPR011011">
    <property type="entry name" value="Znf_FYVE_PHD"/>
</dbReference>
<keyword evidence="2" id="KW-1185">Reference proteome</keyword>
<dbReference type="Proteomes" id="UP001165121">
    <property type="component" value="Unassembled WGS sequence"/>
</dbReference>
<dbReference type="AlphaFoldDB" id="A0A9W6XL53"/>
<accession>A0A9W6XL53</accession>
<protein>
    <submittedName>
        <fullName evidence="1">Unnamed protein product</fullName>
    </submittedName>
</protein>
<comment type="caution">
    <text evidence="1">The sequence shown here is derived from an EMBL/GenBank/DDBJ whole genome shotgun (WGS) entry which is preliminary data.</text>
</comment>
<evidence type="ECO:0000313" key="2">
    <source>
        <dbReference type="Proteomes" id="UP001165121"/>
    </source>
</evidence>
<organism evidence="1 2">
    <name type="scientific">Phytophthora fragariaefolia</name>
    <dbReference type="NCBI Taxonomy" id="1490495"/>
    <lineage>
        <taxon>Eukaryota</taxon>
        <taxon>Sar</taxon>
        <taxon>Stramenopiles</taxon>
        <taxon>Oomycota</taxon>
        <taxon>Peronosporomycetes</taxon>
        <taxon>Peronosporales</taxon>
        <taxon>Peronosporaceae</taxon>
        <taxon>Phytophthora</taxon>
    </lineage>
</organism>